<evidence type="ECO:0000256" key="3">
    <source>
        <dbReference type="ARBA" id="ARBA00022679"/>
    </source>
</evidence>
<dbReference type="PANTHER" id="PTHR24055">
    <property type="entry name" value="MITOGEN-ACTIVATED PROTEIN KINASE"/>
    <property type="match status" value="1"/>
</dbReference>
<dbReference type="InterPro" id="IPR050117">
    <property type="entry name" value="MAPK"/>
</dbReference>
<evidence type="ECO:0000256" key="10">
    <source>
        <dbReference type="RuleBase" id="RU361165"/>
    </source>
</evidence>
<dbReference type="InterPro" id="IPR017441">
    <property type="entry name" value="Protein_kinase_ATP_BS"/>
</dbReference>
<keyword evidence="3 10" id="KW-0808">Transferase</keyword>
<evidence type="ECO:0000313" key="13">
    <source>
        <dbReference type="EMBL" id="CAH0380873.1"/>
    </source>
</evidence>
<feature type="region of interest" description="Disordered" evidence="11">
    <location>
        <begin position="428"/>
        <end position="477"/>
    </location>
</feature>
<dbReference type="GO" id="GO:0036064">
    <property type="term" value="C:ciliary basal body"/>
    <property type="evidence" value="ECO:0007669"/>
    <property type="project" value="UniProtKB-ARBA"/>
</dbReference>
<dbReference type="InterPro" id="IPR011009">
    <property type="entry name" value="Kinase-like_dom_sf"/>
</dbReference>
<dbReference type="CDD" id="cd07852">
    <property type="entry name" value="STKc_MAPK15-like"/>
    <property type="match status" value="1"/>
</dbReference>
<comment type="catalytic activity">
    <reaction evidence="7 10">
        <text>L-threonyl-[protein] + ATP = O-phospho-L-threonyl-[protein] + ADP + H(+)</text>
        <dbReference type="Rhea" id="RHEA:46608"/>
        <dbReference type="Rhea" id="RHEA-COMP:11060"/>
        <dbReference type="Rhea" id="RHEA-COMP:11605"/>
        <dbReference type="ChEBI" id="CHEBI:15378"/>
        <dbReference type="ChEBI" id="CHEBI:30013"/>
        <dbReference type="ChEBI" id="CHEBI:30616"/>
        <dbReference type="ChEBI" id="CHEBI:61977"/>
        <dbReference type="ChEBI" id="CHEBI:456216"/>
        <dbReference type="EC" id="2.7.11.24"/>
    </reaction>
</comment>
<feature type="compositionally biased region" description="Basic residues" evidence="11">
    <location>
        <begin position="430"/>
        <end position="445"/>
    </location>
</feature>
<dbReference type="PROSITE" id="PS00108">
    <property type="entry name" value="PROTEIN_KINASE_ST"/>
    <property type="match status" value="1"/>
</dbReference>
<sequence>MIMSSSFVKSSVCNVDLHIVQKYDLKRRIGKGAYGIVWKAFERKNKTPVAVKKIYDAFRNPTDAQRTFREIAYLQEFRNHPNIVKLLNVHRANNNTDIYLVFEYVETDLHKCIKREKILQDIHKRFIIYQLLKALKYIHSGNVIHRDLKPPNILINSQCHCKIADFGLARSVAPNQNEDEPVLKAMLTDYIATRWYRAPEVLAASKTYSKSIDMWSVGCILGEMLLGKPLFPGSSTVNQLELIINTLGPVSPNDVDSVCSGYGSSLLKQAPPPSKVTSLSSLLPTVSADALDLLNRFLTLNPNHRITAADALEHSYVQMFSEPLGETSLGHSVILPVRDDVRLSIDYYRNKINDAISQNEERQARKIRSCSSDPCVNKKSLEPLLSNVYSTMQYENATSHKSTSKKRQAGYLHCLTNNLTAADIQPLKHPATHPPHRTSKLGHLKHSSDGEASLKSFKVKSKSKSLPPPTDSILPAMERTPNQAAFLKNLGKTYLTSIQEYASMTGISQAALAKSENKLNEKLLLPKTKSLSRAKSLCPVYRHPLEGKKSNVDENVAADRSQIKSCNFKRGVHVTSLQKNISSLPVQVSRKKMSSTVLYPYLNPAVTSFKLPADIQNYNLLLSKNGG</sequence>
<gene>
    <name evidence="13" type="ORF">BEMITA_LOCUS583</name>
</gene>
<evidence type="ECO:0000313" key="14">
    <source>
        <dbReference type="Proteomes" id="UP001152759"/>
    </source>
</evidence>
<comment type="similarity">
    <text evidence="10">Belongs to the protein kinase superfamily. Ser/Thr protein kinase family. MAP kinase subfamily.</text>
</comment>
<keyword evidence="14" id="KW-1185">Reference proteome</keyword>
<dbReference type="Gene3D" id="3.30.200.20">
    <property type="entry name" value="Phosphorylase Kinase, domain 1"/>
    <property type="match status" value="1"/>
</dbReference>
<keyword evidence="2 10" id="KW-0723">Serine/threonine-protein kinase</keyword>
<dbReference type="PROSITE" id="PS01351">
    <property type="entry name" value="MAPK"/>
    <property type="match status" value="1"/>
</dbReference>
<comment type="activity regulation">
    <text evidence="10">Activated by threonine and tyrosine phosphorylation.</text>
</comment>
<dbReference type="PROSITE" id="PS50011">
    <property type="entry name" value="PROTEIN_KINASE_DOM"/>
    <property type="match status" value="1"/>
</dbReference>
<organism evidence="13 14">
    <name type="scientific">Bemisia tabaci</name>
    <name type="common">Sweetpotato whitefly</name>
    <name type="synonym">Aleurodes tabaci</name>
    <dbReference type="NCBI Taxonomy" id="7038"/>
    <lineage>
        <taxon>Eukaryota</taxon>
        <taxon>Metazoa</taxon>
        <taxon>Ecdysozoa</taxon>
        <taxon>Arthropoda</taxon>
        <taxon>Hexapoda</taxon>
        <taxon>Insecta</taxon>
        <taxon>Pterygota</taxon>
        <taxon>Neoptera</taxon>
        <taxon>Paraneoptera</taxon>
        <taxon>Hemiptera</taxon>
        <taxon>Sternorrhyncha</taxon>
        <taxon>Aleyrodoidea</taxon>
        <taxon>Aleyrodidae</taxon>
        <taxon>Aleyrodinae</taxon>
        <taxon>Bemisia</taxon>
    </lineage>
</organism>
<dbReference type="KEGG" id="btab:109038156"/>
<proteinExistence type="inferred from homology"/>
<keyword evidence="6 9" id="KW-0067">ATP-binding</keyword>
<evidence type="ECO:0000256" key="5">
    <source>
        <dbReference type="ARBA" id="ARBA00022777"/>
    </source>
</evidence>
<dbReference type="Gene3D" id="1.10.510.10">
    <property type="entry name" value="Transferase(Phosphotransferase) domain 1"/>
    <property type="match status" value="1"/>
</dbReference>
<dbReference type="InterPro" id="IPR003527">
    <property type="entry name" value="MAP_kinase_CS"/>
</dbReference>
<evidence type="ECO:0000256" key="8">
    <source>
        <dbReference type="ARBA" id="ARBA00048312"/>
    </source>
</evidence>
<dbReference type="InterPro" id="IPR000719">
    <property type="entry name" value="Prot_kinase_dom"/>
</dbReference>
<dbReference type="EMBL" id="OU963862">
    <property type="protein sequence ID" value="CAH0380873.1"/>
    <property type="molecule type" value="Genomic_DNA"/>
</dbReference>
<evidence type="ECO:0000256" key="4">
    <source>
        <dbReference type="ARBA" id="ARBA00022741"/>
    </source>
</evidence>
<keyword evidence="4 9" id="KW-0547">Nucleotide-binding</keyword>
<dbReference type="GO" id="GO:0004707">
    <property type="term" value="F:MAP kinase activity"/>
    <property type="evidence" value="ECO:0007669"/>
    <property type="project" value="UniProtKB-EC"/>
</dbReference>
<dbReference type="Pfam" id="PF00069">
    <property type="entry name" value="Pkinase"/>
    <property type="match status" value="1"/>
</dbReference>
<comment type="catalytic activity">
    <reaction evidence="8">
        <text>L-seryl-[protein] + ATP = O-phospho-L-seryl-[protein] + ADP + H(+)</text>
        <dbReference type="Rhea" id="RHEA:17989"/>
        <dbReference type="Rhea" id="RHEA-COMP:9863"/>
        <dbReference type="Rhea" id="RHEA-COMP:11604"/>
        <dbReference type="ChEBI" id="CHEBI:15378"/>
        <dbReference type="ChEBI" id="CHEBI:29999"/>
        <dbReference type="ChEBI" id="CHEBI:30616"/>
        <dbReference type="ChEBI" id="CHEBI:83421"/>
        <dbReference type="ChEBI" id="CHEBI:456216"/>
        <dbReference type="EC" id="2.7.11.24"/>
    </reaction>
</comment>
<evidence type="ECO:0000256" key="1">
    <source>
        <dbReference type="ARBA" id="ARBA00012411"/>
    </source>
</evidence>
<keyword evidence="5 10" id="KW-0418">Kinase</keyword>
<dbReference type="EC" id="2.7.11.24" evidence="1 10"/>
<protein>
    <recommendedName>
        <fullName evidence="1 10">Mitogen-activated protein kinase</fullName>
        <ecNumber evidence="1 10">2.7.11.24</ecNumber>
    </recommendedName>
</protein>
<reference evidence="13" key="1">
    <citation type="submission" date="2021-12" db="EMBL/GenBank/DDBJ databases">
        <authorList>
            <person name="King R."/>
        </authorList>
    </citation>
    <scope>NUCLEOTIDE SEQUENCE</scope>
</reference>
<evidence type="ECO:0000256" key="7">
    <source>
        <dbReference type="ARBA" id="ARBA00047592"/>
    </source>
</evidence>
<feature type="binding site" evidence="9">
    <location>
        <position position="53"/>
    </location>
    <ligand>
        <name>ATP</name>
        <dbReference type="ChEBI" id="CHEBI:30616"/>
    </ligand>
</feature>
<evidence type="ECO:0000259" key="12">
    <source>
        <dbReference type="PROSITE" id="PS50011"/>
    </source>
</evidence>
<dbReference type="FunFam" id="1.10.510.10:FF:000238">
    <property type="entry name" value="Mitogen-activated protein kinase"/>
    <property type="match status" value="1"/>
</dbReference>
<name>A0A9N9ZZ65_BEMTA</name>
<accession>A0A9N9ZZ65</accession>
<evidence type="ECO:0000256" key="9">
    <source>
        <dbReference type="PROSITE-ProRule" id="PRU10141"/>
    </source>
</evidence>
<dbReference type="GO" id="GO:0005524">
    <property type="term" value="F:ATP binding"/>
    <property type="evidence" value="ECO:0007669"/>
    <property type="project" value="UniProtKB-UniRule"/>
</dbReference>
<dbReference type="FunFam" id="3.30.200.20:FF:000166">
    <property type="entry name" value="Mitogen-activated protein kinase"/>
    <property type="match status" value="1"/>
</dbReference>
<dbReference type="InterPro" id="IPR008271">
    <property type="entry name" value="Ser/Thr_kinase_AS"/>
</dbReference>
<dbReference type="PROSITE" id="PS00107">
    <property type="entry name" value="PROTEIN_KINASE_ATP"/>
    <property type="match status" value="1"/>
</dbReference>
<comment type="cofactor">
    <cofactor evidence="10">
        <name>Mg(2+)</name>
        <dbReference type="ChEBI" id="CHEBI:18420"/>
    </cofactor>
</comment>
<feature type="domain" description="Protein kinase" evidence="12">
    <location>
        <begin position="23"/>
        <end position="317"/>
    </location>
</feature>
<dbReference type="SUPFAM" id="SSF56112">
    <property type="entry name" value="Protein kinase-like (PK-like)"/>
    <property type="match status" value="1"/>
</dbReference>
<dbReference type="SMART" id="SM00220">
    <property type="entry name" value="S_TKc"/>
    <property type="match status" value="1"/>
</dbReference>
<evidence type="ECO:0000256" key="6">
    <source>
        <dbReference type="ARBA" id="ARBA00022840"/>
    </source>
</evidence>
<dbReference type="Proteomes" id="UP001152759">
    <property type="component" value="Chromosome 1"/>
</dbReference>
<dbReference type="AlphaFoldDB" id="A0A9N9ZZ65"/>
<evidence type="ECO:0000256" key="2">
    <source>
        <dbReference type="ARBA" id="ARBA00022527"/>
    </source>
</evidence>
<evidence type="ECO:0000256" key="11">
    <source>
        <dbReference type="SAM" id="MobiDB-lite"/>
    </source>
</evidence>
<keyword evidence="10" id="KW-0460">Magnesium</keyword>